<dbReference type="AlphaFoldDB" id="A0A8C7QN71"/>
<dbReference type="Pfam" id="PF00334">
    <property type="entry name" value="NDK"/>
    <property type="match status" value="1"/>
</dbReference>
<comment type="subcellular location">
    <subcellularLocation>
        <location evidence="8">Cell projection</location>
        <location evidence="8">Lamellipodium</location>
    </subcellularLocation>
    <subcellularLocation>
        <location evidence="6">Cell projection</location>
        <location evidence="6">Ruffle</location>
    </subcellularLocation>
    <subcellularLocation>
        <location evidence="7">Cytoplasm</location>
    </subcellularLocation>
    <subcellularLocation>
        <location evidence="5">Nucleus</location>
    </subcellularLocation>
</comment>
<keyword evidence="16 23" id="KW-0067">ATP-binding</keyword>
<dbReference type="GeneTree" id="ENSGT00940000164818"/>
<dbReference type="SMART" id="SM00562">
    <property type="entry name" value="NDK"/>
    <property type="match status" value="1"/>
</dbReference>
<dbReference type="CDD" id="cd04413">
    <property type="entry name" value="NDPk_I"/>
    <property type="match status" value="1"/>
</dbReference>
<dbReference type="GO" id="GO:0030027">
    <property type="term" value="C:lamellipodium"/>
    <property type="evidence" value="ECO:0007669"/>
    <property type="project" value="UniProtKB-SubCell"/>
</dbReference>
<comment type="similarity">
    <text evidence="9 21 22">Belongs to the NDK family.</text>
</comment>
<evidence type="ECO:0000256" key="10">
    <source>
        <dbReference type="ARBA" id="ARBA00022490"/>
    </source>
</evidence>
<evidence type="ECO:0000256" key="8">
    <source>
        <dbReference type="ARBA" id="ARBA00004510"/>
    </source>
</evidence>
<evidence type="ECO:0000256" key="16">
    <source>
        <dbReference type="ARBA" id="ARBA00022840"/>
    </source>
</evidence>
<dbReference type="Ensembl" id="ENSOMYT00000041985.2">
    <property type="protein sequence ID" value="ENSOMYP00000038446.2"/>
    <property type="gene ID" value="ENSOMYG00000017852.2"/>
</dbReference>
<dbReference type="SUPFAM" id="SSF54919">
    <property type="entry name" value="Nucleoside diphosphate kinase, NDK"/>
    <property type="match status" value="1"/>
</dbReference>
<dbReference type="Proteomes" id="UP000694395">
    <property type="component" value="Chromosome 20"/>
</dbReference>
<dbReference type="EC" id="2.7.4.6" evidence="23"/>
<evidence type="ECO:0000256" key="15">
    <source>
        <dbReference type="ARBA" id="ARBA00022777"/>
    </source>
</evidence>
<protein>
    <recommendedName>
        <fullName evidence="23">Nucleoside diphosphate kinase</fullName>
        <ecNumber evidence="23">2.7.4.6</ecNumber>
    </recommendedName>
</protein>
<sequence>MRSSHDGSRGPRHRDPKLNVRNVRNVFLQLVEFASLSLFYPLSLPSPQSLNPLLPSLSVSYHTLLCHCVAFSLLLISCPRSAMSNEERTFIAIKPDGVQRRLVGEIIKRFELKGFKMVGMKFVQAPESLLREHYADLEDRPFFPGLVSYMTSGPVVAMVWEGFNVVKTGRVMLGETNPADSKPGTIRGDYCIQVGRNIIHGSDSIESANTEINLWFKPEELCSYTSCSTSWLY</sequence>
<evidence type="ECO:0000256" key="5">
    <source>
        <dbReference type="ARBA" id="ARBA00004123"/>
    </source>
</evidence>
<evidence type="ECO:0000256" key="1">
    <source>
        <dbReference type="ARBA" id="ARBA00000082"/>
    </source>
</evidence>
<proteinExistence type="inferred from homology"/>
<feature type="active site" description="Pros-phosphohistidine intermediate" evidence="21">
    <location>
        <position position="200"/>
    </location>
</feature>
<feature type="binding site" evidence="21">
    <location>
        <position position="197"/>
    </location>
    <ligand>
        <name>ATP</name>
        <dbReference type="ChEBI" id="CHEBI:30616"/>
    </ligand>
</feature>
<evidence type="ECO:0000256" key="4">
    <source>
        <dbReference type="ARBA" id="ARBA00003465"/>
    </source>
</evidence>
<keyword evidence="18" id="KW-0539">Nucleus</keyword>
<keyword evidence="11" id="KW-0597">Phosphoprotein</keyword>
<evidence type="ECO:0000256" key="6">
    <source>
        <dbReference type="ARBA" id="ARBA00004466"/>
    </source>
</evidence>
<accession>A0A8C7QN71</accession>
<dbReference type="PRINTS" id="PR01243">
    <property type="entry name" value="NUCDPKINASE"/>
</dbReference>
<evidence type="ECO:0000256" key="13">
    <source>
        <dbReference type="ARBA" id="ARBA00022723"/>
    </source>
</evidence>
<dbReference type="InterPro" id="IPR001564">
    <property type="entry name" value="Nucleoside_diP_kinase"/>
</dbReference>
<keyword evidence="19" id="KW-0966">Cell projection</keyword>
<comment type="catalytic activity">
    <reaction evidence="1 23">
        <text>a 2'-deoxyribonucleoside 5'-diphosphate + ATP = a 2'-deoxyribonucleoside 5'-triphosphate + ADP</text>
        <dbReference type="Rhea" id="RHEA:44640"/>
        <dbReference type="ChEBI" id="CHEBI:30616"/>
        <dbReference type="ChEBI" id="CHEBI:61560"/>
        <dbReference type="ChEBI" id="CHEBI:73316"/>
        <dbReference type="ChEBI" id="CHEBI:456216"/>
        <dbReference type="EC" id="2.7.4.6"/>
    </reaction>
</comment>
<evidence type="ECO:0000256" key="18">
    <source>
        <dbReference type="ARBA" id="ARBA00023242"/>
    </source>
</evidence>
<dbReference type="FunFam" id="3.30.70.141:FF:000039">
    <property type="entry name" value="Nucleoside diphosphate kinase B"/>
    <property type="match status" value="1"/>
</dbReference>
<keyword evidence="15 23" id="KW-0418">Kinase</keyword>
<evidence type="ECO:0000256" key="12">
    <source>
        <dbReference type="ARBA" id="ARBA00022679"/>
    </source>
</evidence>
<feature type="binding site" evidence="21">
    <location>
        <position position="176"/>
    </location>
    <ligand>
        <name>ATP</name>
        <dbReference type="ChEBI" id="CHEBI:30616"/>
    </ligand>
</feature>
<dbReference type="GO" id="GO:0005524">
    <property type="term" value="F:ATP binding"/>
    <property type="evidence" value="ECO:0007669"/>
    <property type="project" value="UniProtKB-KW"/>
</dbReference>
<reference evidence="25" key="3">
    <citation type="submission" date="2025-09" db="UniProtKB">
        <authorList>
            <consortium name="Ensembl"/>
        </authorList>
    </citation>
    <scope>IDENTIFICATION</scope>
</reference>
<dbReference type="GO" id="GO:0006183">
    <property type="term" value="P:GTP biosynthetic process"/>
    <property type="evidence" value="ECO:0007669"/>
    <property type="project" value="InterPro"/>
</dbReference>
<evidence type="ECO:0000259" key="24">
    <source>
        <dbReference type="SMART" id="SM00562"/>
    </source>
</evidence>
<dbReference type="GO" id="GO:0046872">
    <property type="term" value="F:metal ion binding"/>
    <property type="evidence" value="ECO:0007669"/>
    <property type="project" value="UniProtKB-KW"/>
</dbReference>
<evidence type="ECO:0000313" key="26">
    <source>
        <dbReference type="Proteomes" id="UP000694395"/>
    </source>
</evidence>
<evidence type="ECO:0000256" key="3">
    <source>
        <dbReference type="ARBA" id="ARBA00001946"/>
    </source>
</evidence>
<organism evidence="25 26">
    <name type="scientific">Oncorhynchus mykiss</name>
    <name type="common">Rainbow trout</name>
    <name type="synonym">Salmo gairdneri</name>
    <dbReference type="NCBI Taxonomy" id="8022"/>
    <lineage>
        <taxon>Eukaryota</taxon>
        <taxon>Metazoa</taxon>
        <taxon>Chordata</taxon>
        <taxon>Craniata</taxon>
        <taxon>Vertebrata</taxon>
        <taxon>Euteleostomi</taxon>
        <taxon>Actinopterygii</taxon>
        <taxon>Neopterygii</taxon>
        <taxon>Teleostei</taxon>
        <taxon>Protacanthopterygii</taxon>
        <taxon>Salmoniformes</taxon>
        <taxon>Salmonidae</taxon>
        <taxon>Salmoninae</taxon>
        <taxon>Oncorhynchus</taxon>
    </lineage>
</organism>
<feature type="binding site" evidence="21">
    <location>
        <position position="170"/>
    </location>
    <ligand>
        <name>ATP</name>
        <dbReference type="ChEBI" id="CHEBI:30616"/>
    </ligand>
</feature>
<name>A0A8C7QN71_ONCMY</name>
<dbReference type="GO" id="GO:0001726">
    <property type="term" value="C:ruffle"/>
    <property type="evidence" value="ECO:0007669"/>
    <property type="project" value="UniProtKB-SubCell"/>
</dbReference>
<comment type="catalytic activity">
    <reaction evidence="2">
        <text>a ribonucleoside 5'-diphosphate + ATP = a ribonucleoside 5'-triphosphate + ADP</text>
        <dbReference type="Rhea" id="RHEA:18113"/>
        <dbReference type="ChEBI" id="CHEBI:30616"/>
        <dbReference type="ChEBI" id="CHEBI:57930"/>
        <dbReference type="ChEBI" id="CHEBI:61557"/>
        <dbReference type="ChEBI" id="CHEBI:456216"/>
        <dbReference type="EC" id="2.7.4.6"/>
    </reaction>
</comment>
<dbReference type="GO" id="GO:0006241">
    <property type="term" value="P:CTP biosynthetic process"/>
    <property type="evidence" value="ECO:0007669"/>
    <property type="project" value="InterPro"/>
</dbReference>
<feature type="binding site" evidence="21">
    <location>
        <position position="94"/>
    </location>
    <ligand>
        <name>ATP</name>
        <dbReference type="ChEBI" id="CHEBI:30616"/>
    </ligand>
</feature>
<dbReference type="PROSITE" id="PS51374">
    <property type="entry name" value="NDPK_LIKE"/>
    <property type="match status" value="1"/>
</dbReference>
<dbReference type="GO" id="GO:0005634">
    <property type="term" value="C:nucleus"/>
    <property type="evidence" value="ECO:0007669"/>
    <property type="project" value="UniProtKB-SubCell"/>
</dbReference>
<evidence type="ECO:0000256" key="23">
    <source>
        <dbReference type="RuleBase" id="RU004013"/>
    </source>
</evidence>
<comment type="function">
    <text evidence="4">Major role in the synthesis of nucleoside triphosphates other than ATP.</text>
</comment>
<evidence type="ECO:0000256" key="11">
    <source>
        <dbReference type="ARBA" id="ARBA00022553"/>
    </source>
</evidence>
<evidence type="ECO:0000256" key="9">
    <source>
        <dbReference type="ARBA" id="ARBA00008142"/>
    </source>
</evidence>
<evidence type="ECO:0000256" key="22">
    <source>
        <dbReference type="RuleBase" id="RU004011"/>
    </source>
</evidence>
<feature type="domain" description="Nucleoside diphosphate kinase-like" evidence="24">
    <location>
        <begin position="86"/>
        <end position="223"/>
    </location>
</feature>
<evidence type="ECO:0000256" key="14">
    <source>
        <dbReference type="ARBA" id="ARBA00022741"/>
    </source>
</evidence>
<evidence type="ECO:0000256" key="21">
    <source>
        <dbReference type="PROSITE-ProRule" id="PRU00706"/>
    </source>
</evidence>
<dbReference type="InterPro" id="IPR023005">
    <property type="entry name" value="Nucleoside_diP_kinase_AS"/>
</dbReference>
<dbReference type="PANTHER" id="PTHR11349">
    <property type="entry name" value="NUCLEOSIDE DIPHOSPHATE KINASE"/>
    <property type="match status" value="1"/>
</dbReference>
<dbReference type="InterPro" id="IPR034907">
    <property type="entry name" value="NDK-like_dom"/>
</dbReference>
<comment type="cofactor">
    <cofactor evidence="3">
        <name>Mg(2+)</name>
        <dbReference type="ChEBI" id="CHEBI:18420"/>
    </cofactor>
</comment>
<feature type="binding site" evidence="21">
    <location>
        <position position="187"/>
    </location>
    <ligand>
        <name>ATP</name>
        <dbReference type="ChEBI" id="CHEBI:30616"/>
    </ligand>
</feature>
<evidence type="ECO:0000256" key="2">
    <source>
        <dbReference type="ARBA" id="ARBA00000937"/>
    </source>
</evidence>
<dbReference type="GO" id="GO:0006228">
    <property type="term" value="P:UTP biosynthetic process"/>
    <property type="evidence" value="ECO:0007669"/>
    <property type="project" value="InterPro"/>
</dbReference>
<dbReference type="PROSITE" id="PS00469">
    <property type="entry name" value="NDPK"/>
    <property type="match status" value="1"/>
</dbReference>
<evidence type="ECO:0000256" key="20">
    <source>
        <dbReference type="ARBA" id="ARBA00023306"/>
    </source>
</evidence>
<dbReference type="GO" id="GO:0005737">
    <property type="term" value="C:cytoplasm"/>
    <property type="evidence" value="ECO:0007669"/>
    <property type="project" value="UniProtKB-SubCell"/>
</dbReference>
<keyword evidence="26" id="KW-1185">Reference proteome</keyword>
<keyword evidence="12 23" id="KW-0808">Transferase</keyword>
<dbReference type="Gene3D" id="3.30.70.141">
    <property type="entry name" value="Nucleoside diphosphate kinase-like domain"/>
    <property type="match status" value="1"/>
</dbReference>
<evidence type="ECO:0000256" key="7">
    <source>
        <dbReference type="ARBA" id="ARBA00004496"/>
    </source>
</evidence>
<feature type="binding site" evidence="21">
    <location>
        <position position="142"/>
    </location>
    <ligand>
        <name>ATP</name>
        <dbReference type="ChEBI" id="CHEBI:30616"/>
    </ligand>
</feature>
<dbReference type="NCBIfam" id="NF001908">
    <property type="entry name" value="PRK00668.1"/>
    <property type="match status" value="1"/>
</dbReference>
<keyword evidence="20" id="KW-0131">Cell cycle</keyword>
<keyword evidence="17" id="KW-0460">Magnesium</keyword>
<keyword evidence="14 23" id="KW-0547">Nucleotide-binding</keyword>
<evidence type="ECO:0000313" key="25">
    <source>
        <dbReference type="Ensembl" id="ENSOMYP00000038446.2"/>
    </source>
</evidence>
<reference evidence="25" key="2">
    <citation type="submission" date="2025-08" db="UniProtKB">
        <authorList>
            <consortium name="Ensembl"/>
        </authorList>
    </citation>
    <scope>IDENTIFICATION</scope>
</reference>
<evidence type="ECO:0000256" key="19">
    <source>
        <dbReference type="ARBA" id="ARBA00023273"/>
    </source>
</evidence>
<dbReference type="GO" id="GO:0004550">
    <property type="term" value="F:nucleoside diphosphate kinase activity"/>
    <property type="evidence" value="ECO:0007669"/>
    <property type="project" value="UniProtKB-EC"/>
</dbReference>
<evidence type="ECO:0000256" key="17">
    <source>
        <dbReference type="ARBA" id="ARBA00022842"/>
    </source>
</evidence>
<dbReference type="InterPro" id="IPR036850">
    <property type="entry name" value="NDK-like_dom_sf"/>
</dbReference>
<reference evidence="25" key="1">
    <citation type="submission" date="2020-07" db="EMBL/GenBank/DDBJ databases">
        <title>A long reads based de novo assembly of the rainbow trout Arlee double haploid line genome.</title>
        <authorList>
            <person name="Gao G."/>
            <person name="Palti Y."/>
        </authorList>
    </citation>
    <scope>NUCLEOTIDE SEQUENCE [LARGE SCALE GENOMIC DNA]</scope>
</reference>
<keyword evidence="13" id="KW-0479">Metal-binding</keyword>
<dbReference type="HAMAP" id="MF_00451">
    <property type="entry name" value="NDP_kinase"/>
    <property type="match status" value="1"/>
</dbReference>
<keyword evidence="10" id="KW-0963">Cytoplasm</keyword>